<keyword evidence="4" id="KW-0518">Myosin</keyword>
<keyword evidence="6" id="KW-0514">Muscle protein</keyword>
<dbReference type="InterPro" id="IPR002048">
    <property type="entry name" value="EF_hand_dom"/>
</dbReference>
<evidence type="ECO:0000313" key="8">
    <source>
        <dbReference type="EMBL" id="VEN45895.1"/>
    </source>
</evidence>
<protein>
    <recommendedName>
        <fullName evidence="2">Myosin light chain alkali</fullName>
    </recommendedName>
</protein>
<comment type="subunit">
    <text evidence="1">Myosin is a hexamer of 2 heavy chains and 4 light chains.</text>
</comment>
<evidence type="ECO:0000256" key="4">
    <source>
        <dbReference type="ARBA" id="ARBA00023123"/>
    </source>
</evidence>
<dbReference type="Proteomes" id="UP000410492">
    <property type="component" value="Unassembled WGS sequence"/>
</dbReference>
<dbReference type="PANTHER" id="PTHR23048:SF33">
    <property type="entry name" value="MYOSIN LIGHT CHAIN ALKALI"/>
    <property type="match status" value="1"/>
</dbReference>
<sequence length="314" mass="36161">MLVGELSHSFMTLGEKMTEEQVDELFEDCLDEEDDDGQIPYIPFLRRMCSLDPPLKRKKRNLKLKPVPVMCALSYRHICRDPDSSYRSAIYPYKIFRTSPALLTSGRDSLEGKWQAIQVHNGANFVFSIYDFEGNGTVDAVNLGDMLRALNLNPTLATVEKVGGTKKKNEKKLKIDEFLPIFSQVKKDKEQGNFDDFLECLKLYDKEENGTMMAAELAHTLLSLGERLSDAETEEVLADCMGQEDDDGFIPYEPFLKKLMANVKMLFKQIWLIHQFKIVNQKSTKKRNGEVSQIWVSTSKISKFIYFWNTLYLF</sequence>
<dbReference type="Gene3D" id="1.10.238.10">
    <property type="entry name" value="EF-hand"/>
    <property type="match status" value="3"/>
</dbReference>
<accession>A0A653CDA2</accession>
<dbReference type="FunFam" id="1.10.238.10:FF:000001">
    <property type="entry name" value="Calmodulin 1"/>
    <property type="match status" value="1"/>
</dbReference>
<reference evidence="8 9" key="1">
    <citation type="submission" date="2019-01" db="EMBL/GenBank/DDBJ databases">
        <authorList>
            <person name="Sayadi A."/>
        </authorList>
    </citation>
    <scope>NUCLEOTIDE SEQUENCE [LARGE SCALE GENOMIC DNA]</scope>
</reference>
<dbReference type="EMBL" id="CAACVG010007523">
    <property type="protein sequence ID" value="VEN45895.1"/>
    <property type="molecule type" value="Genomic_DNA"/>
</dbReference>
<evidence type="ECO:0000256" key="2">
    <source>
        <dbReference type="ARBA" id="ARBA00019148"/>
    </source>
</evidence>
<dbReference type="InterPro" id="IPR011992">
    <property type="entry name" value="EF-hand-dom_pair"/>
</dbReference>
<keyword evidence="5" id="KW-0505">Motor protein</keyword>
<name>A0A653CDA2_CALMS</name>
<dbReference type="GO" id="GO:0005859">
    <property type="term" value="C:muscle myosin complex"/>
    <property type="evidence" value="ECO:0007669"/>
    <property type="project" value="TreeGrafter"/>
</dbReference>
<organism evidence="8 9">
    <name type="scientific">Callosobruchus maculatus</name>
    <name type="common">Southern cowpea weevil</name>
    <name type="synonym">Pulse bruchid</name>
    <dbReference type="NCBI Taxonomy" id="64391"/>
    <lineage>
        <taxon>Eukaryota</taxon>
        <taxon>Metazoa</taxon>
        <taxon>Ecdysozoa</taxon>
        <taxon>Arthropoda</taxon>
        <taxon>Hexapoda</taxon>
        <taxon>Insecta</taxon>
        <taxon>Pterygota</taxon>
        <taxon>Neoptera</taxon>
        <taxon>Endopterygota</taxon>
        <taxon>Coleoptera</taxon>
        <taxon>Polyphaga</taxon>
        <taxon>Cucujiformia</taxon>
        <taxon>Chrysomeloidea</taxon>
        <taxon>Chrysomelidae</taxon>
        <taxon>Bruchinae</taxon>
        <taxon>Bruchini</taxon>
        <taxon>Callosobruchus</taxon>
    </lineage>
</organism>
<dbReference type="InterPro" id="IPR050230">
    <property type="entry name" value="CALM/Myosin/TropC-like"/>
</dbReference>
<keyword evidence="9" id="KW-1185">Reference proteome</keyword>
<evidence type="ECO:0000256" key="1">
    <source>
        <dbReference type="ARBA" id="ARBA00011445"/>
    </source>
</evidence>
<feature type="domain" description="EF-hand" evidence="7">
    <location>
        <begin position="118"/>
        <end position="153"/>
    </location>
</feature>
<evidence type="ECO:0000313" key="9">
    <source>
        <dbReference type="Proteomes" id="UP000410492"/>
    </source>
</evidence>
<dbReference type="PROSITE" id="PS50222">
    <property type="entry name" value="EF_HAND_2"/>
    <property type="match status" value="1"/>
</dbReference>
<evidence type="ECO:0000259" key="7">
    <source>
        <dbReference type="PROSITE" id="PS50222"/>
    </source>
</evidence>
<dbReference type="AlphaFoldDB" id="A0A653CDA2"/>
<evidence type="ECO:0000256" key="3">
    <source>
        <dbReference type="ARBA" id="ARBA00022737"/>
    </source>
</evidence>
<dbReference type="GO" id="GO:0005509">
    <property type="term" value="F:calcium ion binding"/>
    <property type="evidence" value="ECO:0007669"/>
    <property type="project" value="InterPro"/>
</dbReference>
<evidence type="ECO:0000256" key="5">
    <source>
        <dbReference type="ARBA" id="ARBA00023175"/>
    </source>
</evidence>
<dbReference type="SUPFAM" id="SSF47473">
    <property type="entry name" value="EF-hand"/>
    <property type="match status" value="2"/>
</dbReference>
<dbReference type="PANTHER" id="PTHR23048">
    <property type="entry name" value="MYOSIN LIGHT CHAIN 1, 3"/>
    <property type="match status" value="1"/>
</dbReference>
<gene>
    <name evidence="8" type="ORF">CALMAC_LOCUS8178</name>
</gene>
<proteinExistence type="predicted"/>
<evidence type="ECO:0000256" key="6">
    <source>
        <dbReference type="ARBA" id="ARBA00023179"/>
    </source>
</evidence>
<dbReference type="OrthoDB" id="26525at2759"/>
<keyword evidence="3" id="KW-0677">Repeat</keyword>